<dbReference type="EMBL" id="JAQIZT010000008">
    <property type="protein sequence ID" value="KAJ6988544.1"/>
    <property type="molecule type" value="Genomic_DNA"/>
</dbReference>
<evidence type="ECO:0000313" key="2">
    <source>
        <dbReference type="Proteomes" id="UP001164929"/>
    </source>
</evidence>
<evidence type="ECO:0000313" key="1">
    <source>
        <dbReference type="EMBL" id="KAJ6988544.1"/>
    </source>
</evidence>
<dbReference type="AlphaFoldDB" id="A0AAD6MNL4"/>
<name>A0AAD6MNL4_9ROSI</name>
<proteinExistence type="predicted"/>
<organism evidence="1 2">
    <name type="scientific">Populus alba x Populus x berolinensis</name>
    <dbReference type="NCBI Taxonomy" id="444605"/>
    <lineage>
        <taxon>Eukaryota</taxon>
        <taxon>Viridiplantae</taxon>
        <taxon>Streptophyta</taxon>
        <taxon>Embryophyta</taxon>
        <taxon>Tracheophyta</taxon>
        <taxon>Spermatophyta</taxon>
        <taxon>Magnoliopsida</taxon>
        <taxon>eudicotyledons</taxon>
        <taxon>Gunneridae</taxon>
        <taxon>Pentapetalae</taxon>
        <taxon>rosids</taxon>
        <taxon>fabids</taxon>
        <taxon>Malpighiales</taxon>
        <taxon>Salicaceae</taxon>
        <taxon>Saliceae</taxon>
        <taxon>Populus</taxon>
    </lineage>
</organism>
<dbReference type="Proteomes" id="UP001164929">
    <property type="component" value="Chromosome 8"/>
</dbReference>
<gene>
    <name evidence="1" type="ORF">NC653_021456</name>
</gene>
<protein>
    <submittedName>
        <fullName evidence="1">Uncharacterized protein</fullName>
    </submittedName>
</protein>
<reference evidence="1" key="1">
    <citation type="journal article" date="2023" name="Mol. Ecol. Resour.">
        <title>Chromosome-level genome assembly of a triploid poplar Populus alba 'Berolinensis'.</title>
        <authorList>
            <person name="Chen S."/>
            <person name="Yu Y."/>
            <person name="Wang X."/>
            <person name="Wang S."/>
            <person name="Zhang T."/>
            <person name="Zhou Y."/>
            <person name="He R."/>
            <person name="Meng N."/>
            <person name="Wang Y."/>
            <person name="Liu W."/>
            <person name="Liu Z."/>
            <person name="Liu J."/>
            <person name="Guo Q."/>
            <person name="Huang H."/>
            <person name="Sederoff R.R."/>
            <person name="Wang G."/>
            <person name="Qu G."/>
            <person name="Chen S."/>
        </authorList>
    </citation>
    <scope>NUCLEOTIDE SEQUENCE</scope>
    <source>
        <strain evidence="1">SC-2020</strain>
    </source>
</reference>
<sequence length="67" mass="8132">MASLQRKRLLPVNQEEMLIWNWVKCKSNYRRPEREGSEERFTEFSSHQSTTRETLVLVHKIGSSWYF</sequence>
<comment type="caution">
    <text evidence="1">The sequence shown here is derived from an EMBL/GenBank/DDBJ whole genome shotgun (WGS) entry which is preliminary data.</text>
</comment>
<accession>A0AAD6MNL4</accession>
<keyword evidence="2" id="KW-1185">Reference proteome</keyword>